<dbReference type="CDD" id="cd00158">
    <property type="entry name" value="RHOD"/>
    <property type="match status" value="1"/>
</dbReference>
<dbReference type="SMART" id="SM00450">
    <property type="entry name" value="RHOD"/>
    <property type="match status" value="1"/>
</dbReference>
<dbReference type="PANTHER" id="PTHR43031:SF17">
    <property type="entry name" value="SULFURTRANSFERASE YTWF-RELATED"/>
    <property type="match status" value="1"/>
</dbReference>
<gene>
    <name evidence="2" type="ORF">DDV96_02885</name>
</gene>
<name>A0A2U0I658_9FLAO</name>
<dbReference type="Gene3D" id="3.40.250.10">
    <property type="entry name" value="Rhodanese-like domain"/>
    <property type="match status" value="1"/>
</dbReference>
<dbReference type="Proteomes" id="UP000245962">
    <property type="component" value="Unassembled WGS sequence"/>
</dbReference>
<dbReference type="InterPro" id="IPR036873">
    <property type="entry name" value="Rhodanese-like_dom_sf"/>
</dbReference>
<keyword evidence="3" id="KW-1185">Reference proteome</keyword>
<accession>A0A2U0I658</accession>
<dbReference type="AlphaFoldDB" id="A0A2U0I658"/>
<dbReference type="SUPFAM" id="SSF52821">
    <property type="entry name" value="Rhodanese/Cell cycle control phosphatase"/>
    <property type="match status" value="1"/>
</dbReference>
<dbReference type="PROSITE" id="PS50206">
    <property type="entry name" value="RHODANESE_3"/>
    <property type="match status" value="1"/>
</dbReference>
<evidence type="ECO:0000313" key="3">
    <source>
        <dbReference type="Proteomes" id="UP000245962"/>
    </source>
</evidence>
<dbReference type="InterPro" id="IPR001763">
    <property type="entry name" value="Rhodanese-like_dom"/>
</dbReference>
<evidence type="ECO:0000313" key="2">
    <source>
        <dbReference type="EMBL" id="PVW16554.1"/>
    </source>
</evidence>
<dbReference type="PANTHER" id="PTHR43031">
    <property type="entry name" value="FAD-DEPENDENT OXIDOREDUCTASE"/>
    <property type="match status" value="1"/>
</dbReference>
<protein>
    <submittedName>
        <fullName evidence="2">Rhodanese-like domain-containing protein</fullName>
    </submittedName>
</protein>
<sequence>MDLTQQEWSEKLAADDNAQILDVRTDEEVEEKHLPNAKQMDIQNPPKFMEELQKLDASKNYYVYCRSGARSAQACAILKSQGFENCYNLLGGISEWEGETVS</sequence>
<dbReference type="Pfam" id="PF00581">
    <property type="entry name" value="Rhodanese"/>
    <property type="match status" value="1"/>
</dbReference>
<comment type="caution">
    <text evidence="2">The sequence shown here is derived from an EMBL/GenBank/DDBJ whole genome shotgun (WGS) entry which is preliminary data.</text>
</comment>
<dbReference type="InterPro" id="IPR050229">
    <property type="entry name" value="GlpE_sulfurtransferase"/>
</dbReference>
<dbReference type="RefSeq" id="WP_116693567.1">
    <property type="nucleotide sequence ID" value="NZ_QEHR01000002.1"/>
</dbReference>
<reference evidence="2 3" key="1">
    <citation type="submission" date="2018-04" db="EMBL/GenBank/DDBJ databases">
        <title>Marixanthomonas spongiae HN-E44 sp. nov., isolated from a marine sponge.</title>
        <authorList>
            <person name="Luo L."/>
            <person name="Zhuang L."/>
        </authorList>
    </citation>
    <scope>NUCLEOTIDE SEQUENCE [LARGE SCALE GENOMIC DNA]</scope>
    <source>
        <strain evidence="2 3">HN-E44</strain>
    </source>
</reference>
<proteinExistence type="predicted"/>
<dbReference type="OrthoDB" id="9808735at2"/>
<organism evidence="2 3">
    <name type="scientific">Marixanthomonas spongiae</name>
    <dbReference type="NCBI Taxonomy" id="2174845"/>
    <lineage>
        <taxon>Bacteria</taxon>
        <taxon>Pseudomonadati</taxon>
        <taxon>Bacteroidota</taxon>
        <taxon>Flavobacteriia</taxon>
        <taxon>Flavobacteriales</taxon>
        <taxon>Flavobacteriaceae</taxon>
        <taxon>Marixanthomonas</taxon>
    </lineage>
</organism>
<dbReference type="EMBL" id="QEHR01000002">
    <property type="protein sequence ID" value="PVW16554.1"/>
    <property type="molecule type" value="Genomic_DNA"/>
</dbReference>
<evidence type="ECO:0000259" key="1">
    <source>
        <dbReference type="PROSITE" id="PS50206"/>
    </source>
</evidence>
<feature type="domain" description="Rhodanese" evidence="1">
    <location>
        <begin position="14"/>
        <end position="102"/>
    </location>
</feature>